<evidence type="ECO:0000313" key="1">
    <source>
        <dbReference type="Proteomes" id="UP000095286"/>
    </source>
</evidence>
<name>A0AC35TPH0_9BILA</name>
<dbReference type="WBParaSite" id="RSKR_0000277500.1">
    <property type="protein sequence ID" value="RSKR_0000277500.1"/>
    <property type="gene ID" value="RSKR_0000277500"/>
</dbReference>
<protein>
    <submittedName>
        <fullName evidence="2">VPS13_C domain-containing protein</fullName>
    </submittedName>
</protein>
<dbReference type="Proteomes" id="UP000095286">
    <property type="component" value="Unplaced"/>
</dbReference>
<sequence>MALTQDVISIAFWSHFVTSRNKSNRIIVCDSSDAELSLLLIGVEDLFYQPYNGLIHGPEEFAEGLALGVTSVFSHAIDGVTGAAGRITGTLGKGVAALTFDDEYQRKRQEEQNRKPQNFGEGMARDSPMETRLSDPTPRVYWVQIS</sequence>
<accession>A0AC35TPH0</accession>
<proteinExistence type="predicted"/>
<evidence type="ECO:0000313" key="2">
    <source>
        <dbReference type="WBParaSite" id="RSKR_0000277500.1"/>
    </source>
</evidence>
<organism evidence="1 2">
    <name type="scientific">Rhabditophanes sp. KR3021</name>
    <dbReference type="NCBI Taxonomy" id="114890"/>
    <lineage>
        <taxon>Eukaryota</taxon>
        <taxon>Metazoa</taxon>
        <taxon>Ecdysozoa</taxon>
        <taxon>Nematoda</taxon>
        <taxon>Chromadorea</taxon>
        <taxon>Rhabditida</taxon>
        <taxon>Tylenchina</taxon>
        <taxon>Panagrolaimomorpha</taxon>
        <taxon>Strongyloidoidea</taxon>
        <taxon>Alloionematidae</taxon>
        <taxon>Rhabditophanes</taxon>
    </lineage>
</organism>
<reference evidence="2" key="1">
    <citation type="submission" date="2016-11" db="UniProtKB">
        <authorList>
            <consortium name="WormBaseParasite"/>
        </authorList>
    </citation>
    <scope>IDENTIFICATION</scope>
    <source>
        <strain evidence="2">KR3021</strain>
    </source>
</reference>